<feature type="region of interest" description="Disordered" evidence="2">
    <location>
        <begin position="554"/>
        <end position="588"/>
    </location>
</feature>
<dbReference type="GO" id="GO:0097539">
    <property type="term" value="C:ciliary transition fiber"/>
    <property type="evidence" value="ECO:0007669"/>
    <property type="project" value="InterPro"/>
</dbReference>
<feature type="coiled-coil region" evidence="1">
    <location>
        <begin position="487"/>
        <end position="546"/>
    </location>
</feature>
<dbReference type="PANTHER" id="PTHR33689:SF1">
    <property type="entry name" value="FAS-BINDING FACTOR 1"/>
    <property type="match status" value="1"/>
</dbReference>
<dbReference type="InterPro" id="IPR033561">
    <property type="entry name" value="FBF1"/>
</dbReference>
<dbReference type="GO" id="GO:0005814">
    <property type="term" value="C:centriole"/>
    <property type="evidence" value="ECO:0007669"/>
    <property type="project" value="TreeGrafter"/>
</dbReference>
<feature type="compositionally biased region" description="Low complexity" evidence="2">
    <location>
        <begin position="165"/>
        <end position="179"/>
    </location>
</feature>
<feature type="coiled-coil region" evidence="1">
    <location>
        <begin position="226"/>
        <end position="386"/>
    </location>
</feature>
<accession>A0A0D6MC68</accession>
<feature type="region of interest" description="Disordered" evidence="2">
    <location>
        <begin position="160"/>
        <end position="226"/>
    </location>
</feature>
<gene>
    <name evidence="4" type="ORF">ANCCEY_02536</name>
</gene>
<dbReference type="GO" id="GO:0060271">
    <property type="term" value="P:cilium assembly"/>
    <property type="evidence" value="ECO:0007669"/>
    <property type="project" value="InterPro"/>
</dbReference>
<reference evidence="4 5" key="1">
    <citation type="submission" date="2013-05" db="EMBL/GenBank/DDBJ databases">
        <title>Draft genome of the parasitic nematode Anyclostoma ceylanicum.</title>
        <authorList>
            <person name="Mitreva M."/>
        </authorList>
    </citation>
    <scope>NUCLEOTIDE SEQUENCE [LARGE SCALE GENOMIC DNA]</scope>
</reference>
<protein>
    <recommendedName>
        <fullName evidence="3">Fas-binding factor 1 C-terminal domain-containing protein</fullName>
    </recommendedName>
</protein>
<name>A0A0D6MC68_9BILA</name>
<dbReference type="Pfam" id="PF21007">
    <property type="entry name" value="FBF1"/>
    <property type="match status" value="1"/>
</dbReference>
<evidence type="ECO:0000256" key="2">
    <source>
        <dbReference type="SAM" id="MobiDB-lite"/>
    </source>
</evidence>
<dbReference type="Proteomes" id="UP000054495">
    <property type="component" value="Unassembled WGS sequence"/>
</dbReference>
<keyword evidence="5" id="KW-1185">Reference proteome</keyword>
<evidence type="ECO:0000313" key="4">
    <source>
        <dbReference type="EMBL" id="EPB78387.1"/>
    </source>
</evidence>
<dbReference type="AlphaFoldDB" id="A0A0D6MC68"/>
<dbReference type="GO" id="GO:0090162">
    <property type="term" value="P:establishment of epithelial cell polarity"/>
    <property type="evidence" value="ECO:0007669"/>
    <property type="project" value="InterPro"/>
</dbReference>
<dbReference type="EMBL" id="KE124813">
    <property type="protein sequence ID" value="EPB78387.1"/>
    <property type="molecule type" value="Genomic_DNA"/>
</dbReference>
<feature type="domain" description="Fas-binding factor 1 C-terminal" evidence="3">
    <location>
        <begin position="232"/>
        <end position="547"/>
    </location>
</feature>
<dbReference type="GO" id="GO:0036064">
    <property type="term" value="C:ciliary basal body"/>
    <property type="evidence" value="ECO:0007669"/>
    <property type="project" value="TreeGrafter"/>
</dbReference>
<feature type="compositionally biased region" description="Low complexity" evidence="2">
    <location>
        <begin position="205"/>
        <end position="226"/>
    </location>
</feature>
<evidence type="ECO:0000313" key="5">
    <source>
        <dbReference type="Proteomes" id="UP000054495"/>
    </source>
</evidence>
<keyword evidence="1" id="KW-0175">Coiled coil</keyword>
<dbReference type="PANTHER" id="PTHR33689">
    <property type="entry name" value="FAS-BINDING FACTOR 1"/>
    <property type="match status" value="1"/>
</dbReference>
<dbReference type="InterPro" id="IPR049390">
    <property type="entry name" value="FBF1_C"/>
</dbReference>
<evidence type="ECO:0000256" key="1">
    <source>
        <dbReference type="SAM" id="Coils"/>
    </source>
</evidence>
<organism evidence="4 5">
    <name type="scientific">Ancylostoma ceylanicum</name>
    <dbReference type="NCBI Taxonomy" id="53326"/>
    <lineage>
        <taxon>Eukaryota</taxon>
        <taxon>Metazoa</taxon>
        <taxon>Ecdysozoa</taxon>
        <taxon>Nematoda</taxon>
        <taxon>Chromadorea</taxon>
        <taxon>Rhabditida</taxon>
        <taxon>Rhabditina</taxon>
        <taxon>Rhabditomorpha</taxon>
        <taxon>Strongyloidea</taxon>
        <taxon>Ancylostomatidae</taxon>
        <taxon>Ancylostomatinae</taxon>
        <taxon>Ancylostoma</taxon>
    </lineage>
</organism>
<evidence type="ECO:0000259" key="3">
    <source>
        <dbReference type="Pfam" id="PF21007"/>
    </source>
</evidence>
<sequence length="621" mass="70789">MVATQGSEQALNRNIVQRCDDVMADDGLGDLLGDMDDLDNALFGRSTGPKTKPSLGNLDSLFGETKKPAAKKSTVSFLDTPAAATSTTPHNTFFDLCCRVILSRAEPLHFSDFRKNTGEIQCRPKEEHIPTHQLLTTNYITVGKNPPTKSTLDDLFADTSAEQKPSASSTTTPATTMSRPSRHQAGSATLGSLLGPSRRDKEAKPAAAAAEPAPTPTPAAQVVAPAPEETLRAKRLENEVERLNREIEEIKRRKKEDEQDIERLWKEKLAKKDHDHQEELKDLDNAHQKQISKLQAEHSEELERLKTTYERQLDSIQQSAGQWRDVSTVVDKVDNLSTTINQLADNVNTVTERTILEKETALKIKEQQLENREQRLLEDKAQFEDERKKVYELNSKLNELCKGQETVMEQDKYRVREEWNRLNAEKAVFKEDQRFILENIEKQKAALDRSKTAFFQEQHDLLVRVSTERQLLEQEKNEFHGKRSTDVRRLKEEAGELQRRAQNVLAAERQVDEMKKHYETKMRQARDELEVSLMEECVEMENLRNQMSSYRIRPPADKTRTYDPGVRATDPDLALSQDGQDVPPRNESVRTVLKKHSEFLERYMGQKVAAVAPRPANFDSP</sequence>
<proteinExistence type="predicted"/>